<gene>
    <name evidence="2" type="ORF">AB8998_27160</name>
</gene>
<dbReference type="Proteomes" id="UP001564760">
    <property type="component" value="Unassembled WGS sequence"/>
</dbReference>
<accession>A0ABV4C757</accession>
<protein>
    <submittedName>
        <fullName evidence="2">DUF222 domain-containing protein</fullName>
    </submittedName>
</protein>
<evidence type="ECO:0000313" key="2">
    <source>
        <dbReference type="EMBL" id="MEY8018381.1"/>
    </source>
</evidence>
<name>A0ABV4C757_9MYCO</name>
<proteinExistence type="predicted"/>
<feature type="domain" description="DUF222" evidence="1">
    <location>
        <begin position="27"/>
        <end position="153"/>
    </location>
</feature>
<reference evidence="2 3" key="1">
    <citation type="submission" date="2024-08" db="EMBL/GenBank/DDBJ databases">
        <title>Mycobacterium servetensis sp. nov., a novel rapid-growing mycobacterial species recovered from a human patient in Zaragoza, Spain.</title>
        <authorList>
            <person name="Tristancho-Baro A.I."/>
            <person name="Buenestado-Serrano S."/>
            <person name="Garcia De Viedma D."/>
            <person name="Milagro-Beamonte A."/>
            <person name="Burillo N."/>
            <person name="Sanz S."/>
            <person name="Lopez-Calleja A.I."/>
            <person name="Penas-Utrilla D."/>
            <person name="Guardingo M."/>
            <person name="Garcia M.J."/>
            <person name="Vinuelas-Bayon J."/>
        </authorList>
    </citation>
    <scope>NUCLEOTIDE SEQUENCE [LARGE SCALE GENOMIC DNA]</scope>
    <source>
        <strain evidence="3">HUMS_12744610</strain>
    </source>
</reference>
<dbReference type="RefSeq" id="WP_369741002.1">
    <property type="nucleotide sequence ID" value="NZ_JBGEDP010000001.1"/>
</dbReference>
<sequence>MCDSGVLDAAGLRDAGDAAVVAAIGAAARAEAVAAARRLAAVAEFVSRHARGDTSRAHWSCDNWDAIAAEVAAAQGISHAMASGQMYQGMALRERLPKVAALFADGAISARLASAIVWHTDLIKDPEILALVDATLAADAARFGPLSVSKTAQDGAVLVADFRRG</sequence>
<organism evidence="2 3">
    <name type="scientific">Mycobacterium servetii</name>
    <dbReference type="NCBI Taxonomy" id="3237418"/>
    <lineage>
        <taxon>Bacteria</taxon>
        <taxon>Bacillati</taxon>
        <taxon>Actinomycetota</taxon>
        <taxon>Actinomycetes</taxon>
        <taxon>Mycobacteriales</taxon>
        <taxon>Mycobacteriaceae</taxon>
        <taxon>Mycobacterium</taxon>
    </lineage>
</organism>
<comment type="caution">
    <text evidence="2">The sequence shown here is derived from an EMBL/GenBank/DDBJ whole genome shotgun (WGS) entry which is preliminary data.</text>
</comment>
<evidence type="ECO:0000313" key="3">
    <source>
        <dbReference type="Proteomes" id="UP001564760"/>
    </source>
</evidence>
<dbReference type="InterPro" id="IPR003870">
    <property type="entry name" value="DUF222"/>
</dbReference>
<keyword evidence="3" id="KW-1185">Reference proteome</keyword>
<evidence type="ECO:0000259" key="1">
    <source>
        <dbReference type="Pfam" id="PF02720"/>
    </source>
</evidence>
<dbReference type="EMBL" id="JBGEDP010000001">
    <property type="protein sequence ID" value="MEY8018381.1"/>
    <property type="molecule type" value="Genomic_DNA"/>
</dbReference>
<dbReference type="Pfam" id="PF02720">
    <property type="entry name" value="DUF222"/>
    <property type="match status" value="1"/>
</dbReference>